<evidence type="ECO:0000313" key="7">
    <source>
        <dbReference type="Proteomes" id="UP000063229"/>
    </source>
</evidence>
<dbReference type="AlphaFoldDB" id="A0A0X1T3R2"/>
<sequence>MNDLTTEHRLAEESKAIRRHYDVGNDFYELWLDPTLSYSCAVWADNDTLESAQTNKIAQHLQAVDAQNLQSVLDIGCGWGGVLDALENMPNIKRAVGLTLSDQQADYIQKQLYSKVTIAVKNWQEFAPTTPFDGIISIGAFEHFASPSDSVEEKIAIYRRFFISCRDWLKPGGRLSLQTIAYGSMSREQASTFFNEEIFPNADLPTLVEIAQAADGIFEIQRVDNGRLDYAKTCEEWYRRLSANKAVAAERVGDAVVSRYLRYLKMSAYGFQFGKIQLFRLQLQAIR</sequence>
<keyword evidence="2" id="KW-0489">Methyltransferase</keyword>
<keyword evidence="5" id="KW-0443">Lipid metabolism</keyword>
<dbReference type="PANTHER" id="PTHR43667">
    <property type="entry name" value="CYCLOPROPANE-FATTY-ACYL-PHOSPHOLIPID SYNTHASE"/>
    <property type="match status" value="1"/>
</dbReference>
<dbReference type="SUPFAM" id="SSF53335">
    <property type="entry name" value="S-adenosyl-L-methionine-dependent methyltransferases"/>
    <property type="match status" value="1"/>
</dbReference>
<evidence type="ECO:0000256" key="5">
    <source>
        <dbReference type="ARBA" id="ARBA00023098"/>
    </source>
</evidence>
<keyword evidence="7" id="KW-1185">Reference proteome</keyword>
<evidence type="ECO:0000313" key="6">
    <source>
        <dbReference type="EMBL" id="AMB86700.1"/>
    </source>
</evidence>
<dbReference type="Gene3D" id="3.40.50.150">
    <property type="entry name" value="Vaccinia Virus protein VP39"/>
    <property type="match status" value="1"/>
</dbReference>
<dbReference type="Proteomes" id="UP000063229">
    <property type="component" value="Chromosome"/>
</dbReference>
<dbReference type="GO" id="GO:0008610">
    <property type="term" value="P:lipid biosynthetic process"/>
    <property type="evidence" value="ECO:0007669"/>
    <property type="project" value="InterPro"/>
</dbReference>
<dbReference type="PIRSF" id="PIRSF003085">
    <property type="entry name" value="CMAS"/>
    <property type="match status" value="1"/>
</dbReference>
<dbReference type="Pfam" id="PF02353">
    <property type="entry name" value="CMAS"/>
    <property type="match status" value="1"/>
</dbReference>
<dbReference type="RefSeq" id="WP_060783243.1">
    <property type="nucleotide sequence ID" value="NZ_CP014135.1"/>
</dbReference>
<proteinExistence type="inferred from homology"/>
<dbReference type="EMBL" id="CP014135">
    <property type="protein sequence ID" value="AMB86700.1"/>
    <property type="molecule type" value="Genomic_DNA"/>
</dbReference>
<dbReference type="InterPro" id="IPR029063">
    <property type="entry name" value="SAM-dependent_MTases_sf"/>
</dbReference>
<gene>
    <name evidence="6" type="ORF">AWM79_15875</name>
</gene>
<dbReference type="KEGG" id="pagb:AWM79_15875"/>
<dbReference type="InterPro" id="IPR050723">
    <property type="entry name" value="CFA/CMAS"/>
</dbReference>
<evidence type="ECO:0000256" key="4">
    <source>
        <dbReference type="ARBA" id="ARBA00022691"/>
    </source>
</evidence>
<dbReference type="CDD" id="cd02440">
    <property type="entry name" value="AdoMet_MTases"/>
    <property type="match status" value="1"/>
</dbReference>
<comment type="similarity">
    <text evidence="1">Belongs to the CFA/CMAS family.</text>
</comment>
<protein>
    <submittedName>
        <fullName evidence="6">Cyclopropane-fatty-acyl-phospholipid synthase</fullName>
    </submittedName>
</protein>
<keyword evidence="4" id="KW-0949">S-adenosyl-L-methionine</keyword>
<dbReference type="GO" id="GO:0032259">
    <property type="term" value="P:methylation"/>
    <property type="evidence" value="ECO:0007669"/>
    <property type="project" value="UniProtKB-KW"/>
</dbReference>
<evidence type="ECO:0000256" key="2">
    <source>
        <dbReference type="ARBA" id="ARBA00022603"/>
    </source>
</evidence>
<accession>A0A0X1T3R2</accession>
<reference evidence="6 7" key="1">
    <citation type="submission" date="2016-01" db="EMBL/GenBank/DDBJ databases">
        <authorList>
            <person name="McClelland M."/>
            <person name="Jain A."/>
            <person name="Saraogi P."/>
            <person name="Mendelson R."/>
            <person name="Westerman R."/>
            <person name="SanMiguel P."/>
            <person name="Csonka L."/>
        </authorList>
    </citation>
    <scope>NUCLEOTIDE SEQUENCE [LARGE SCALE GENOMIC DNA]</scope>
    <source>
        <strain evidence="6 7">NCPPB 2472</strain>
    </source>
</reference>
<name>A0A0X1T3R2_PSEAA</name>
<evidence type="ECO:0000256" key="3">
    <source>
        <dbReference type="ARBA" id="ARBA00022679"/>
    </source>
</evidence>
<organism evidence="6 7">
    <name type="scientific">Pseudomonas agarici</name>
    <dbReference type="NCBI Taxonomy" id="46677"/>
    <lineage>
        <taxon>Bacteria</taxon>
        <taxon>Pseudomonadati</taxon>
        <taxon>Pseudomonadota</taxon>
        <taxon>Gammaproteobacteria</taxon>
        <taxon>Pseudomonadales</taxon>
        <taxon>Pseudomonadaceae</taxon>
        <taxon>Pseudomonas</taxon>
    </lineage>
</organism>
<dbReference type="PANTHER" id="PTHR43667:SF1">
    <property type="entry name" value="CYCLOPROPANE-FATTY-ACYL-PHOSPHOLIPID SYNTHASE"/>
    <property type="match status" value="1"/>
</dbReference>
<dbReference type="GO" id="GO:0008168">
    <property type="term" value="F:methyltransferase activity"/>
    <property type="evidence" value="ECO:0007669"/>
    <property type="project" value="UniProtKB-KW"/>
</dbReference>
<evidence type="ECO:0000256" key="1">
    <source>
        <dbReference type="ARBA" id="ARBA00010815"/>
    </source>
</evidence>
<dbReference type="STRING" id="46677.AWM79_15875"/>
<keyword evidence="3" id="KW-0808">Transferase</keyword>
<dbReference type="InterPro" id="IPR003333">
    <property type="entry name" value="CMAS"/>
</dbReference>